<name>A0A1D9PEA3_9FLAO</name>
<sequence length="236" mass="27252">MENSIFLYLIIASVFSCTIYSQKLKLSVDQIKDSLKTSLTGSEVIPNRIKTIISYKVVETINMTFGGYTVTYVVSDISLINTTDLGPNNTRIVTPIFDIKRQYINDKKKSVIDSLKPMPKNNYNSDITVNLNIPEKPIYEDTDPSNGVEYIDIIKTYERVVGKGFKSVEMFKKLANAYYFRGKLDKAAKYYQELFNMTSDLEAEYYFRYAQSLKFINKKDKANEMMKIYHQKDNGL</sequence>
<evidence type="ECO:0000313" key="2">
    <source>
        <dbReference type="EMBL" id="APA00818.1"/>
    </source>
</evidence>
<dbReference type="Gene3D" id="1.25.40.10">
    <property type="entry name" value="Tetratricopeptide repeat domain"/>
    <property type="match status" value="1"/>
</dbReference>
<evidence type="ECO:0000256" key="1">
    <source>
        <dbReference type="PROSITE-ProRule" id="PRU00339"/>
    </source>
</evidence>
<dbReference type="KEGG" id="fcm:BIW12_00555"/>
<dbReference type="Proteomes" id="UP000178198">
    <property type="component" value="Chromosome"/>
</dbReference>
<dbReference type="PROSITE" id="PS50005">
    <property type="entry name" value="TPR"/>
    <property type="match status" value="1"/>
</dbReference>
<dbReference type="SUPFAM" id="SSF48452">
    <property type="entry name" value="TPR-like"/>
    <property type="match status" value="1"/>
</dbReference>
<gene>
    <name evidence="2" type="ORF">BIW12_00555</name>
</gene>
<dbReference type="STRING" id="1306519.BIW12_00555"/>
<proteinExistence type="predicted"/>
<organism evidence="2 3">
    <name type="scientific">Flavobacterium commune</name>
    <dbReference type="NCBI Taxonomy" id="1306519"/>
    <lineage>
        <taxon>Bacteria</taxon>
        <taxon>Pseudomonadati</taxon>
        <taxon>Bacteroidota</taxon>
        <taxon>Flavobacteriia</taxon>
        <taxon>Flavobacteriales</taxon>
        <taxon>Flavobacteriaceae</taxon>
        <taxon>Flavobacterium</taxon>
    </lineage>
</organism>
<evidence type="ECO:0000313" key="3">
    <source>
        <dbReference type="Proteomes" id="UP000178198"/>
    </source>
</evidence>
<dbReference type="AlphaFoldDB" id="A0A1D9PEA3"/>
<keyword evidence="1" id="KW-0802">TPR repeat</keyword>
<feature type="repeat" description="TPR" evidence="1">
    <location>
        <begin position="168"/>
        <end position="201"/>
    </location>
</feature>
<protein>
    <submittedName>
        <fullName evidence="2">Uncharacterized protein</fullName>
    </submittedName>
</protein>
<reference evidence="2 3" key="1">
    <citation type="submission" date="2016-10" db="EMBL/GenBank/DDBJ databases">
        <title>Complete Genome Sequence of Flavobacterium sp. PK15.</title>
        <authorList>
            <person name="Ekwe A."/>
            <person name="Kim S.B."/>
        </authorList>
    </citation>
    <scope>NUCLEOTIDE SEQUENCE [LARGE SCALE GENOMIC DNA]</scope>
    <source>
        <strain evidence="2 3">PK15</strain>
    </source>
</reference>
<dbReference type="InterPro" id="IPR011990">
    <property type="entry name" value="TPR-like_helical_dom_sf"/>
</dbReference>
<keyword evidence="3" id="KW-1185">Reference proteome</keyword>
<dbReference type="InterPro" id="IPR019734">
    <property type="entry name" value="TPR_rpt"/>
</dbReference>
<accession>A0A1D9PEA3</accession>
<dbReference type="EMBL" id="CP017774">
    <property type="protein sequence ID" value="APA00818.1"/>
    <property type="molecule type" value="Genomic_DNA"/>
</dbReference>